<dbReference type="EMBL" id="JBHUIP010000012">
    <property type="protein sequence ID" value="MFD2264163.1"/>
    <property type="molecule type" value="Genomic_DNA"/>
</dbReference>
<sequence length="142" mass="15157">MSSFRSLAVLASLVAAPAAALAEASSQSDVTVIRTTIERQLEAFRSNDGAAAFALAAPKIQASFGSPDRFIGLVKEGYSPVFKAKSVMYGRLVKNEDATLQLVHLVDNRDRPWLALYIMEAQADGSWRIAGCLLTGDPGADI</sequence>
<accession>A0ABW5DSM4</accession>
<dbReference type="InterPro" id="IPR032347">
    <property type="entry name" value="DUF4864"/>
</dbReference>
<keyword evidence="3" id="KW-1185">Reference proteome</keyword>
<organism evidence="2 3">
    <name type="scientific">Lacibacterium aquatile</name>
    <dbReference type="NCBI Taxonomy" id="1168082"/>
    <lineage>
        <taxon>Bacteria</taxon>
        <taxon>Pseudomonadati</taxon>
        <taxon>Pseudomonadota</taxon>
        <taxon>Alphaproteobacteria</taxon>
        <taxon>Rhodospirillales</taxon>
        <taxon>Rhodospirillaceae</taxon>
    </lineage>
</organism>
<protein>
    <submittedName>
        <fullName evidence="2">DUF4864 domain-containing protein</fullName>
    </submittedName>
</protein>
<dbReference type="SUPFAM" id="SSF54427">
    <property type="entry name" value="NTF2-like"/>
    <property type="match status" value="1"/>
</dbReference>
<dbReference type="RefSeq" id="WP_379877210.1">
    <property type="nucleotide sequence ID" value="NZ_JBHUIP010000012.1"/>
</dbReference>
<dbReference type="Proteomes" id="UP001597295">
    <property type="component" value="Unassembled WGS sequence"/>
</dbReference>
<proteinExistence type="predicted"/>
<evidence type="ECO:0000256" key="1">
    <source>
        <dbReference type="SAM" id="SignalP"/>
    </source>
</evidence>
<reference evidence="3" key="1">
    <citation type="journal article" date="2019" name="Int. J. Syst. Evol. Microbiol.">
        <title>The Global Catalogue of Microorganisms (GCM) 10K type strain sequencing project: providing services to taxonomists for standard genome sequencing and annotation.</title>
        <authorList>
            <consortium name="The Broad Institute Genomics Platform"/>
            <consortium name="The Broad Institute Genome Sequencing Center for Infectious Disease"/>
            <person name="Wu L."/>
            <person name="Ma J."/>
        </authorList>
    </citation>
    <scope>NUCLEOTIDE SEQUENCE [LARGE SCALE GENOMIC DNA]</scope>
    <source>
        <strain evidence="3">CGMCC 1.19062</strain>
    </source>
</reference>
<feature type="chain" id="PRO_5046715620" evidence="1">
    <location>
        <begin position="23"/>
        <end position="142"/>
    </location>
</feature>
<comment type="caution">
    <text evidence="2">The sequence shown here is derived from an EMBL/GenBank/DDBJ whole genome shotgun (WGS) entry which is preliminary data.</text>
</comment>
<dbReference type="Pfam" id="PF16156">
    <property type="entry name" value="DUF4864"/>
    <property type="match status" value="1"/>
</dbReference>
<feature type="signal peptide" evidence="1">
    <location>
        <begin position="1"/>
        <end position="22"/>
    </location>
</feature>
<name>A0ABW5DSM4_9PROT</name>
<dbReference type="InterPro" id="IPR032710">
    <property type="entry name" value="NTF2-like_dom_sf"/>
</dbReference>
<keyword evidence="1" id="KW-0732">Signal</keyword>
<evidence type="ECO:0000313" key="3">
    <source>
        <dbReference type="Proteomes" id="UP001597295"/>
    </source>
</evidence>
<evidence type="ECO:0000313" key="2">
    <source>
        <dbReference type="EMBL" id="MFD2264163.1"/>
    </source>
</evidence>
<gene>
    <name evidence="2" type="ORF">ACFSM5_14775</name>
</gene>